<evidence type="ECO:0000313" key="1">
    <source>
        <dbReference type="EMBL" id="VEL28588.1"/>
    </source>
</evidence>
<gene>
    <name evidence="1" type="ORF">PXEA_LOCUS22028</name>
</gene>
<dbReference type="Proteomes" id="UP000784294">
    <property type="component" value="Unassembled WGS sequence"/>
</dbReference>
<organism evidence="1 2">
    <name type="scientific">Protopolystoma xenopodis</name>
    <dbReference type="NCBI Taxonomy" id="117903"/>
    <lineage>
        <taxon>Eukaryota</taxon>
        <taxon>Metazoa</taxon>
        <taxon>Spiralia</taxon>
        <taxon>Lophotrochozoa</taxon>
        <taxon>Platyhelminthes</taxon>
        <taxon>Monogenea</taxon>
        <taxon>Polyopisthocotylea</taxon>
        <taxon>Polystomatidea</taxon>
        <taxon>Polystomatidae</taxon>
        <taxon>Protopolystoma</taxon>
    </lineage>
</organism>
<keyword evidence="2" id="KW-1185">Reference proteome</keyword>
<proteinExistence type="predicted"/>
<dbReference type="AlphaFoldDB" id="A0A3S5AP89"/>
<dbReference type="EMBL" id="CAAALY010096195">
    <property type="protein sequence ID" value="VEL28588.1"/>
    <property type="molecule type" value="Genomic_DNA"/>
</dbReference>
<accession>A0A3S5AP89</accession>
<protein>
    <submittedName>
        <fullName evidence="1">Uncharacterized protein</fullName>
    </submittedName>
</protein>
<sequence>MAVWWTRLAGKTNRPTVYMCLATLTGHLPFPLFQPAPVSLSLSTPPSPTPSSSAHQCA</sequence>
<comment type="caution">
    <text evidence="1">The sequence shown here is derived from an EMBL/GenBank/DDBJ whole genome shotgun (WGS) entry which is preliminary data.</text>
</comment>
<evidence type="ECO:0000313" key="2">
    <source>
        <dbReference type="Proteomes" id="UP000784294"/>
    </source>
</evidence>
<reference evidence="1" key="1">
    <citation type="submission" date="2018-11" db="EMBL/GenBank/DDBJ databases">
        <authorList>
            <consortium name="Pathogen Informatics"/>
        </authorList>
    </citation>
    <scope>NUCLEOTIDE SEQUENCE</scope>
</reference>
<name>A0A3S5AP89_9PLAT</name>